<protein>
    <recommendedName>
        <fullName evidence="2">NACHT-NTPase and P-loop NTPases N-terminal domain-containing protein</fullName>
    </recommendedName>
</protein>
<dbReference type="EMBL" id="JAQQWK010000006">
    <property type="protein sequence ID" value="KAK8038559.1"/>
    <property type="molecule type" value="Genomic_DNA"/>
</dbReference>
<dbReference type="Pfam" id="PF17107">
    <property type="entry name" value="SesA"/>
    <property type="match status" value="1"/>
</dbReference>
<evidence type="ECO:0000313" key="3">
    <source>
        <dbReference type="EMBL" id="KAK8038559.1"/>
    </source>
</evidence>
<dbReference type="Proteomes" id="UP001444661">
    <property type="component" value="Unassembled WGS sequence"/>
</dbReference>
<proteinExistence type="predicted"/>
<reference evidence="3 4" key="1">
    <citation type="submission" date="2023-01" db="EMBL/GenBank/DDBJ databases">
        <title>Analysis of 21 Apiospora genomes using comparative genomics revels a genus with tremendous synthesis potential of carbohydrate active enzymes and secondary metabolites.</title>
        <authorList>
            <person name="Sorensen T."/>
        </authorList>
    </citation>
    <scope>NUCLEOTIDE SEQUENCE [LARGE SCALE GENOMIC DNA]</scope>
    <source>
        <strain evidence="3 4">CBS 33761</strain>
    </source>
</reference>
<accession>A0ABR1SW47</accession>
<name>A0ABR1SW47_9PEZI</name>
<dbReference type="InterPro" id="IPR031352">
    <property type="entry name" value="SesA"/>
</dbReference>
<organism evidence="3 4">
    <name type="scientific">Apiospora rasikravindrae</name>
    <dbReference type="NCBI Taxonomy" id="990691"/>
    <lineage>
        <taxon>Eukaryota</taxon>
        <taxon>Fungi</taxon>
        <taxon>Dikarya</taxon>
        <taxon>Ascomycota</taxon>
        <taxon>Pezizomycotina</taxon>
        <taxon>Sordariomycetes</taxon>
        <taxon>Xylariomycetidae</taxon>
        <taxon>Amphisphaeriales</taxon>
        <taxon>Apiosporaceae</taxon>
        <taxon>Apiospora</taxon>
    </lineage>
</organism>
<feature type="compositionally biased region" description="Low complexity" evidence="1">
    <location>
        <begin position="189"/>
        <end position="203"/>
    </location>
</feature>
<evidence type="ECO:0000259" key="2">
    <source>
        <dbReference type="Pfam" id="PF17107"/>
    </source>
</evidence>
<gene>
    <name evidence="3" type="ORF">PG993_006970</name>
</gene>
<evidence type="ECO:0000313" key="4">
    <source>
        <dbReference type="Proteomes" id="UP001444661"/>
    </source>
</evidence>
<evidence type="ECO:0000256" key="1">
    <source>
        <dbReference type="SAM" id="MobiDB-lite"/>
    </source>
</evidence>
<feature type="region of interest" description="Disordered" evidence="1">
    <location>
        <begin position="171"/>
        <end position="219"/>
    </location>
</feature>
<keyword evidence="4" id="KW-1185">Reference proteome</keyword>
<comment type="caution">
    <text evidence="3">The sequence shown here is derived from an EMBL/GenBank/DDBJ whole genome shotgun (WGS) entry which is preliminary data.</text>
</comment>
<feature type="domain" description="NACHT-NTPase and P-loop NTPases N-terminal" evidence="2">
    <location>
        <begin position="23"/>
        <end position="133"/>
    </location>
</feature>
<sequence>MLGPEATHVRNSVRDVKSALENLGNDYRNPGDPDELPAAFAEVLKHLPPVCDALACARAQIEQRKDESTWADVKDSMEQCKAKAGSLESIYGKVVPSAAAQRMERYRDAVRGLGKGGRVEVLMEGILQDVKVLLTVDEGMKVAAEGHLRTLAEVMAQVSAIPPSLQDDGSAPGIYNYGSGPQNVVTGDGQQYNNNNTGNQFNGSTFHGVDPFSHDRRGH</sequence>